<evidence type="ECO:0000256" key="3">
    <source>
        <dbReference type="ARBA" id="ARBA00023015"/>
    </source>
</evidence>
<feature type="domain" description="BHLH" evidence="6">
    <location>
        <begin position="19"/>
        <end position="71"/>
    </location>
</feature>
<dbReference type="InterPro" id="IPR026052">
    <property type="entry name" value="DNA-bd_prot-inh"/>
</dbReference>
<evidence type="ECO:0000256" key="1">
    <source>
        <dbReference type="ARBA" id="ARBA00004123"/>
    </source>
</evidence>
<protein>
    <recommendedName>
        <fullName evidence="6">BHLH domain-containing protein</fullName>
    </recommendedName>
</protein>
<evidence type="ECO:0000256" key="2">
    <source>
        <dbReference type="ARBA" id="ARBA00022491"/>
    </source>
</evidence>
<dbReference type="GO" id="GO:0032922">
    <property type="term" value="P:circadian regulation of gene expression"/>
    <property type="evidence" value="ECO:0007669"/>
    <property type="project" value="TreeGrafter"/>
</dbReference>
<keyword evidence="5" id="KW-0539">Nucleus</keyword>
<proteinExistence type="predicted"/>
<dbReference type="PROSITE" id="PS50888">
    <property type="entry name" value="BHLH"/>
    <property type="match status" value="1"/>
</dbReference>
<dbReference type="VEuPathDB" id="VectorBase:AMAM009923"/>
<keyword evidence="3" id="KW-0805">Transcription regulation</keyword>
<accession>A0A182SMV3</accession>
<dbReference type="PANTHER" id="PTHR11723:SF17">
    <property type="entry name" value="PROTEIN EXTRA-MACROCHAETAE"/>
    <property type="match status" value="1"/>
</dbReference>
<dbReference type="SMART" id="SM00353">
    <property type="entry name" value="HLH"/>
    <property type="match status" value="1"/>
</dbReference>
<evidence type="ECO:0000256" key="4">
    <source>
        <dbReference type="ARBA" id="ARBA00023163"/>
    </source>
</evidence>
<dbReference type="GO" id="GO:0005737">
    <property type="term" value="C:cytoplasm"/>
    <property type="evidence" value="ECO:0007669"/>
    <property type="project" value="InterPro"/>
</dbReference>
<comment type="subcellular location">
    <subcellularLocation>
        <location evidence="1">Nucleus</location>
    </subcellularLocation>
</comment>
<dbReference type="GO" id="GO:0046983">
    <property type="term" value="F:protein dimerization activity"/>
    <property type="evidence" value="ECO:0007669"/>
    <property type="project" value="InterPro"/>
</dbReference>
<keyword evidence="2" id="KW-0678">Repressor</keyword>
<evidence type="ECO:0000313" key="7">
    <source>
        <dbReference type="EnsemblMetazoa" id="AMAM009923-PA"/>
    </source>
</evidence>
<evidence type="ECO:0000256" key="5">
    <source>
        <dbReference type="ARBA" id="ARBA00023242"/>
    </source>
</evidence>
<dbReference type="PANTHER" id="PTHR11723">
    <property type="entry name" value="DNA-BINDING PROTEIN INHIBITOR"/>
    <property type="match status" value="1"/>
</dbReference>
<dbReference type="AlphaFoldDB" id="A0A182SMV3"/>
<reference evidence="7" key="2">
    <citation type="submission" date="2020-05" db="UniProtKB">
        <authorList>
            <consortium name="EnsemblMetazoa"/>
        </authorList>
    </citation>
    <scope>IDENTIFICATION</scope>
    <source>
        <strain evidence="7">maculatus3</strain>
    </source>
</reference>
<dbReference type="SUPFAM" id="SSF47459">
    <property type="entry name" value="HLH, helix-loop-helix DNA-binding domain"/>
    <property type="match status" value="1"/>
</dbReference>
<dbReference type="EnsemblMetazoa" id="AMAM009923-RA">
    <property type="protein sequence ID" value="AMAM009923-PA"/>
    <property type="gene ID" value="AMAM009923"/>
</dbReference>
<dbReference type="GO" id="GO:0005634">
    <property type="term" value="C:nucleus"/>
    <property type="evidence" value="ECO:0007669"/>
    <property type="project" value="UniProtKB-SubCell"/>
</dbReference>
<reference evidence="8" key="1">
    <citation type="submission" date="2013-09" db="EMBL/GenBank/DDBJ databases">
        <title>The Genome Sequence of Anopheles maculatus species B.</title>
        <authorList>
            <consortium name="The Broad Institute Genomics Platform"/>
            <person name="Neafsey D.E."/>
            <person name="Besansky N."/>
            <person name="Howell P."/>
            <person name="Walton C."/>
            <person name="Young S.K."/>
            <person name="Zeng Q."/>
            <person name="Gargeya S."/>
            <person name="Fitzgerald M."/>
            <person name="Haas B."/>
            <person name="Abouelleil A."/>
            <person name="Allen A.W."/>
            <person name="Alvarado L."/>
            <person name="Arachchi H.M."/>
            <person name="Berlin A.M."/>
            <person name="Chapman S.B."/>
            <person name="Gainer-Dewar J."/>
            <person name="Goldberg J."/>
            <person name="Griggs A."/>
            <person name="Gujja S."/>
            <person name="Hansen M."/>
            <person name="Howarth C."/>
            <person name="Imamovic A."/>
            <person name="Ireland A."/>
            <person name="Larimer J."/>
            <person name="McCowan C."/>
            <person name="Murphy C."/>
            <person name="Pearson M."/>
            <person name="Poon T.W."/>
            <person name="Priest M."/>
            <person name="Roberts A."/>
            <person name="Saif S."/>
            <person name="Shea T."/>
            <person name="Sisk P."/>
            <person name="Sykes S."/>
            <person name="Wortman J."/>
            <person name="Nusbaum C."/>
            <person name="Birren B."/>
        </authorList>
    </citation>
    <scope>NUCLEOTIDE SEQUENCE [LARGE SCALE GENOMIC DNA]</scope>
    <source>
        <strain evidence="8">maculatus3</strain>
    </source>
</reference>
<dbReference type="FunFam" id="4.10.280.10:FF:000086">
    <property type="entry name" value="protein extra-macrochaetae"/>
    <property type="match status" value="1"/>
</dbReference>
<keyword evidence="8" id="KW-1185">Reference proteome</keyword>
<name>A0A182SMV3_9DIPT</name>
<sequence>MKAITTMCAKNGSASLPAVANGRVQRHRDGENDEIKLYLSKLRELVPFMPKNRKLTKLEVIQNVIDYICELQNALDSHPAVNSFDSLAVLQHQQQHQQQQQQQQQVGWRTAAVTYLPTTVHHHYQGTVCATGGQRSVVRTSPKLAYNICDITSVRLPHEDATPLGSRMTTRD</sequence>
<dbReference type="InterPro" id="IPR011598">
    <property type="entry name" value="bHLH_dom"/>
</dbReference>
<dbReference type="GO" id="GO:0030154">
    <property type="term" value="P:cell differentiation"/>
    <property type="evidence" value="ECO:0007669"/>
    <property type="project" value="TreeGrafter"/>
</dbReference>
<evidence type="ECO:0000313" key="8">
    <source>
        <dbReference type="Proteomes" id="UP000075901"/>
    </source>
</evidence>
<dbReference type="Proteomes" id="UP000075901">
    <property type="component" value="Unassembled WGS sequence"/>
</dbReference>
<dbReference type="CDD" id="cd19695">
    <property type="entry name" value="bHLH_dnHLH_EMC_like"/>
    <property type="match status" value="1"/>
</dbReference>
<dbReference type="Pfam" id="PF00010">
    <property type="entry name" value="HLH"/>
    <property type="match status" value="1"/>
</dbReference>
<dbReference type="InterPro" id="IPR036638">
    <property type="entry name" value="HLH_DNA-bd_sf"/>
</dbReference>
<organism evidence="7 8">
    <name type="scientific">Anopheles maculatus</name>
    <dbReference type="NCBI Taxonomy" id="74869"/>
    <lineage>
        <taxon>Eukaryota</taxon>
        <taxon>Metazoa</taxon>
        <taxon>Ecdysozoa</taxon>
        <taxon>Arthropoda</taxon>
        <taxon>Hexapoda</taxon>
        <taxon>Insecta</taxon>
        <taxon>Pterygota</taxon>
        <taxon>Neoptera</taxon>
        <taxon>Endopterygota</taxon>
        <taxon>Diptera</taxon>
        <taxon>Nematocera</taxon>
        <taxon>Culicoidea</taxon>
        <taxon>Culicidae</taxon>
        <taxon>Anophelinae</taxon>
        <taxon>Anopheles</taxon>
        <taxon>Anopheles maculatus group</taxon>
    </lineage>
</organism>
<evidence type="ECO:0000259" key="6">
    <source>
        <dbReference type="PROSITE" id="PS50888"/>
    </source>
</evidence>
<keyword evidence="4" id="KW-0804">Transcription</keyword>
<dbReference type="GO" id="GO:0000122">
    <property type="term" value="P:negative regulation of transcription by RNA polymerase II"/>
    <property type="evidence" value="ECO:0007669"/>
    <property type="project" value="InterPro"/>
</dbReference>
<dbReference type="Gene3D" id="4.10.280.10">
    <property type="entry name" value="Helix-loop-helix DNA-binding domain"/>
    <property type="match status" value="1"/>
</dbReference>